<organism evidence="8 9">
    <name type="scientific">Lacrimispora amygdalina</name>
    <dbReference type="NCBI Taxonomy" id="253257"/>
    <lineage>
        <taxon>Bacteria</taxon>
        <taxon>Bacillati</taxon>
        <taxon>Bacillota</taxon>
        <taxon>Clostridia</taxon>
        <taxon>Lachnospirales</taxon>
        <taxon>Lachnospiraceae</taxon>
        <taxon>Lacrimispora</taxon>
    </lineage>
</organism>
<dbReference type="EMBL" id="BRPJ01000072">
    <property type="protein sequence ID" value="GLB31415.1"/>
    <property type="molecule type" value="Genomic_DNA"/>
</dbReference>
<evidence type="ECO:0000256" key="2">
    <source>
        <dbReference type="ARBA" id="ARBA00022840"/>
    </source>
</evidence>
<dbReference type="CDD" id="cd00009">
    <property type="entry name" value="AAA"/>
    <property type="match status" value="1"/>
</dbReference>
<evidence type="ECO:0000313" key="9">
    <source>
        <dbReference type="Proteomes" id="UP001419084"/>
    </source>
</evidence>
<dbReference type="PRINTS" id="PR01590">
    <property type="entry name" value="HTHFIS"/>
</dbReference>
<dbReference type="SUPFAM" id="SSF52540">
    <property type="entry name" value="P-loop containing nucleoside triphosphate hydrolases"/>
    <property type="match status" value="1"/>
</dbReference>
<gene>
    <name evidence="8" type="primary">aorR</name>
    <name evidence="8" type="ORF">LAD12857_33380</name>
</gene>
<dbReference type="InterPro" id="IPR025944">
    <property type="entry name" value="Sigma_54_int_dom_CS"/>
</dbReference>
<dbReference type="SUPFAM" id="SSF55785">
    <property type="entry name" value="PYP-like sensor domain (PAS domain)"/>
    <property type="match status" value="1"/>
</dbReference>
<dbReference type="CDD" id="cd00130">
    <property type="entry name" value="PAS"/>
    <property type="match status" value="1"/>
</dbReference>
<keyword evidence="4" id="KW-0238">DNA-binding</keyword>
<dbReference type="InterPro" id="IPR003593">
    <property type="entry name" value="AAA+_ATPase"/>
</dbReference>
<dbReference type="InterPro" id="IPR013767">
    <property type="entry name" value="PAS_fold"/>
</dbReference>
<dbReference type="Pfam" id="PF00158">
    <property type="entry name" value="Sigma54_activat"/>
    <property type="match status" value="1"/>
</dbReference>
<dbReference type="InterPro" id="IPR035965">
    <property type="entry name" value="PAS-like_dom_sf"/>
</dbReference>
<dbReference type="InterPro" id="IPR058031">
    <property type="entry name" value="AAA_lid_NorR"/>
</dbReference>
<evidence type="ECO:0000259" key="7">
    <source>
        <dbReference type="PROSITE" id="PS50112"/>
    </source>
</evidence>
<dbReference type="InterPro" id="IPR002078">
    <property type="entry name" value="Sigma_54_int"/>
</dbReference>
<dbReference type="InterPro" id="IPR025662">
    <property type="entry name" value="Sigma_54_int_dom_ATP-bd_1"/>
</dbReference>
<dbReference type="PROSITE" id="PS00675">
    <property type="entry name" value="SIGMA54_INTERACT_1"/>
    <property type="match status" value="1"/>
</dbReference>
<evidence type="ECO:0000259" key="6">
    <source>
        <dbReference type="PROSITE" id="PS50045"/>
    </source>
</evidence>
<dbReference type="InterPro" id="IPR025943">
    <property type="entry name" value="Sigma_54_int_dom_ATP-bd_2"/>
</dbReference>
<evidence type="ECO:0000256" key="1">
    <source>
        <dbReference type="ARBA" id="ARBA00022741"/>
    </source>
</evidence>
<sequence>MNHNDFRTIIESSRRRSIAADISCDQIYSKKIIDNIELQKKFAEKRNMILTAAPYMEQLINFVIDYNFFVLLTDGEGCILNVFGNEKILNEAFELKMIPGAYMDEESIGTNAMAVVLKTGSPIQLSGEDHFIKAYHRWTCSGAPIKDSHGKLIGVLNLTGYTEQVHPHTLGMVIAASNAIEEMLKVKEYHKLQNINYKHMNTIFNSMPVAIITSDLEGNIKLYNNQATELFGKADRLMEATRMNELIRNWESMIEVIENGENVEQDISIKNFSCHLTANPIYNPVDDSIEIVYIFEEIKKSNIAAYYTFDKIIGEDPNFLKIVQYAKKISDSKSTILILGESGTGKEVFAQSIHNYSSRMDAPFIAINCGAIPKEFMELELFGYEEGAYAGAKKGGSQGKFEQADGGTILFDEIGALPLDMQVKLQRVLQEGIITRIGSQKSIPVNVRVIAASNKDLKKEVESGRFRKDLYYRLNVLPLYLPPLRERKVDIVLLIQYFMKLICNKLNKKEVAIPKEYLKQMMNYNWPGNIRELENIVELIVNSETIPTEYFNQETGNEDINQEEEILDLAYVEREQLKKVLQKNNGNITRTASDLGIRRNTLYSKMKKYNIKI</sequence>
<dbReference type="InterPro" id="IPR003018">
    <property type="entry name" value="GAF"/>
</dbReference>
<keyword evidence="5" id="KW-0804">Transcription</keyword>
<dbReference type="PROSITE" id="PS00676">
    <property type="entry name" value="SIGMA54_INTERACT_2"/>
    <property type="match status" value="1"/>
</dbReference>
<dbReference type="PROSITE" id="PS50112">
    <property type="entry name" value="PAS"/>
    <property type="match status" value="1"/>
</dbReference>
<accession>A0ABQ5MA05</accession>
<dbReference type="RefSeq" id="WP_346065749.1">
    <property type="nucleotide sequence ID" value="NZ_BRPJ01000072.1"/>
</dbReference>
<feature type="domain" description="PAS" evidence="7">
    <location>
        <begin position="196"/>
        <end position="232"/>
    </location>
</feature>
<protein>
    <submittedName>
        <fullName evidence="8">Sigma-54-dependent Fis family transcriptional regulator</fullName>
    </submittedName>
</protein>
<keyword evidence="9" id="KW-1185">Reference proteome</keyword>
<dbReference type="PANTHER" id="PTHR32071">
    <property type="entry name" value="TRANSCRIPTIONAL REGULATORY PROTEIN"/>
    <property type="match status" value="1"/>
</dbReference>
<keyword evidence="1" id="KW-0547">Nucleotide-binding</keyword>
<dbReference type="InterPro" id="IPR009057">
    <property type="entry name" value="Homeodomain-like_sf"/>
</dbReference>
<dbReference type="Gene3D" id="1.10.8.60">
    <property type="match status" value="1"/>
</dbReference>
<dbReference type="PROSITE" id="PS50045">
    <property type="entry name" value="SIGMA54_INTERACT_4"/>
    <property type="match status" value="1"/>
</dbReference>
<dbReference type="SUPFAM" id="SSF46689">
    <property type="entry name" value="Homeodomain-like"/>
    <property type="match status" value="1"/>
</dbReference>
<dbReference type="Pfam" id="PF01590">
    <property type="entry name" value="GAF"/>
    <property type="match status" value="1"/>
</dbReference>
<dbReference type="InterPro" id="IPR029016">
    <property type="entry name" value="GAF-like_dom_sf"/>
</dbReference>
<dbReference type="Pfam" id="PF25601">
    <property type="entry name" value="AAA_lid_14"/>
    <property type="match status" value="1"/>
</dbReference>
<name>A0ABQ5MA05_9FIRM</name>
<dbReference type="Gene3D" id="3.40.50.300">
    <property type="entry name" value="P-loop containing nucleotide triphosphate hydrolases"/>
    <property type="match status" value="1"/>
</dbReference>
<evidence type="ECO:0000256" key="5">
    <source>
        <dbReference type="ARBA" id="ARBA00023163"/>
    </source>
</evidence>
<dbReference type="Gene3D" id="3.30.450.20">
    <property type="entry name" value="PAS domain"/>
    <property type="match status" value="1"/>
</dbReference>
<dbReference type="SMART" id="SM00382">
    <property type="entry name" value="AAA"/>
    <property type="match status" value="1"/>
</dbReference>
<evidence type="ECO:0000256" key="4">
    <source>
        <dbReference type="ARBA" id="ARBA00023125"/>
    </source>
</evidence>
<keyword evidence="3" id="KW-0805">Transcription regulation</keyword>
<dbReference type="Pfam" id="PF02954">
    <property type="entry name" value="HTH_8"/>
    <property type="match status" value="1"/>
</dbReference>
<dbReference type="PANTHER" id="PTHR32071:SF57">
    <property type="entry name" value="C4-DICARBOXYLATE TRANSPORT TRANSCRIPTIONAL REGULATORY PROTEIN DCTD"/>
    <property type="match status" value="1"/>
</dbReference>
<evidence type="ECO:0000313" key="8">
    <source>
        <dbReference type="EMBL" id="GLB31415.1"/>
    </source>
</evidence>
<reference evidence="8 9" key="1">
    <citation type="journal article" date="2024" name="Int. J. Syst. Evol. Microbiol.">
        <title>Lacrimispora brassicae sp. nov. isolated from fermented cabbage, and proposal of Clostridium indicum Gundawar et al. 2019 and Clostridium methoxybenzovorans Mechichi et al. 1999 as heterotypic synonyms of Lacrimispora amygdalina (Parshina et al. 2003) Haas and Blanchard 2020 and Lacrimispora indolis (McClung and McCoy 1957) Haas and Blanchard 2020, respectively.</title>
        <authorList>
            <person name="Kobayashi H."/>
            <person name="Tanizawa Y."/>
            <person name="Sakamoto M."/>
            <person name="Ohkuma M."/>
            <person name="Tohno M."/>
        </authorList>
    </citation>
    <scope>NUCLEOTIDE SEQUENCE [LARGE SCALE GENOMIC DNA]</scope>
    <source>
        <strain evidence="8 9">DSM 12857</strain>
    </source>
</reference>
<dbReference type="InterPro" id="IPR002197">
    <property type="entry name" value="HTH_Fis"/>
</dbReference>
<feature type="domain" description="Sigma-54 factor interaction" evidence="6">
    <location>
        <begin position="312"/>
        <end position="542"/>
    </location>
</feature>
<comment type="caution">
    <text evidence="8">The sequence shown here is derived from an EMBL/GenBank/DDBJ whole genome shotgun (WGS) entry which is preliminary data.</text>
</comment>
<dbReference type="InterPro" id="IPR000014">
    <property type="entry name" value="PAS"/>
</dbReference>
<dbReference type="PROSITE" id="PS00688">
    <property type="entry name" value="SIGMA54_INTERACT_3"/>
    <property type="match status" value="1"/>
</dbReference>
<dbReference type="Gene3D" id="1.10.10.60">
    <property type="entry name" value="Homeodomain-like"/>
    <property type="match status" value="1"/>
</dbReference>
<dbReference type="Proteomes" id="UP001419084">
    <property type="component" value="Unassembled WGS sequence"/>
</dbReference>
<dbReference type="Pfam" id="PF00989">
    <property type="entry name" value="PAS"/>
    <property type="match status" value="1"/>
</dbReference>
<proteinExistence type="predicted"/>
<keyword evidence="2" id="KW-0067">ATP-binding</keyword>
<dbReference type="Gene3D" id="3.30.450.40">
    <property type="match status" value="1"/>
</dbReference>
<evidence type="ECO:0000256" key="3">
    <source>
        <dbReference type="ARBA" id="ARBA00023015"/>
    </source>
</evidence>
<dbReference type="InterPro" id="IPR027417">
    <property type="entry name" value="P-loop_NTPase"/>
</dbReference>